<dbReference type="InterPro" id="IPR005720">
    <property type="entry name" value="Dihydroorotate_DH_cat"/>
</dbReference>
<keyword evidence="4 9" id="KW-0963">Cytoplasm</keyword>
<evidence type="ECO:0000313" key="12">
    <source>
        <dbReference type="Proteomes" id="UP000000771"/>
    </source>
</evidence>
<comment type="catalytic activity">
    <reaction evidence="9">
        <text>(S)-dihydroorotate + A = orotate + AH2</text>
        <dbReference type="Rhea" id="RHEA:18073"/>
        <dbReference type="ChEBI" id="CHEBI:13193"/>
        <dbReference type="ChEBI" id="CHEBI:17499"/>
        <dbReference type="ChEBI" id="CHEBI:30839"/>
        <dbReference type="ChEBI" id="CHEBI:30864"/>
    </reaction>
</comment>
<comment type="pathway">
    <text evidence="2 9">Pyrimidine metabolism; UMP biosynthesis via de novo pathway.</text>
</comment>
<dbReference type="InterPro" id="IPR013785">
    <property type="entry name" value="Aldolase_TIM"/>
</dbReference>
<feature type="binding site" evidence="9">
    <location>
        <position position="192"/>
    </location>
    <ligand>
        <name>FMN</name>
        <dbReference type="ChEBI" id="CHEBI:58210"/>
    </ligand>
</feature>
<dbReference type="GO" id="GO:0006207">
    <property type="term" value="P:'de novo' pyrimidine nucleobase biosynthetic process"/>
    <property type="evidence" value="ECO:0007669"/>
    <property type="project" value="InterPro"/>
</dbReference>
<dbReference type="UniPathway" id="UPA00070"/>
<reference evidence="11 12" key="1">
    <citation type="journal article" date="2009" name="Stand. Genomic Sci.">
        <title>Complete genome sequence of Acidimicrobium ferrooxidans type strain (ICP).</title>
        <authorList>
            <person name="Clum A."/>
            <person name="Nolan M."/>
            <person name="Lang E."/>
            <person name="Glavina Del Rio T."/>
            <person name="Tice H."/>
            <person name="Copeland A."/>
            <person name="Cheng J.F."/>
            <person name="Lucas S."/>
            <person name="Chen F."/>
            <person name="Bruce D."/>
            <person name="Goodwin L."/>
            <person name="Pitluck S."/>
            <person name="Ivanova N."/>
            <person name="Mavrommatis K."/>
            <person name="Mikhailova N."/>
            <person name="Pati A."/>
            <person name="Chen A."/>
            <person name="Palaniappan K."/>
            <person name="Goker M."/>
            <person name="Spring S."/>
            <person name="Land M."/>
            <person name="Hauser L."/>
            <person name="Chang Y.J."/>
            <person name="Jeffries C.C."/>
            <person name="Chain P."/>
            <person name="Bristow J."/>
            <person name="Eisen J.A."/>
            <person name="Markowitz V."/>
            <person name="Hugenholtz P."/>
            <person name="Kyrpides N.C."/>
            <person name="Klenk H.P."/>
            <person name="Lapidus A."/>
        </authorList>
    </citation>
    <scope>NUCLEOTIDE SEQUENCE [LARGE SCALE GENOMIC DNA]</scope>
    <source>
        <strain evidence="12">DSM 10331 / JCM 15462 / NBRC 103882 / ICP</strain>
    </source>
</reference>
<evidence type="ECO:0000256" key="4">
    <source>
        <dbReference type="ARBA" id="ARBA00022490"/>
    </source>
</evidence>
<dbReference type="EMBL" id="CP001631">
    <property type="protein sequence ID" value="ACU54614.1"/>
    <property type="molecule type" value="Genomic_DNA"/>
</dbReference>
<gene>
    <name evidence="9" type="primary">pyrD</name>
    <name evidence="11" type="ordered locus">Afer_1698</name>
</gene>
<evidence type="ECO:0000256" key="3">
    <source>
        <dbReference type="ARBA" id="ARBA00008008"/>
    </source>
</evidence>
<feature type="binding site" evidence="9">
    <location>
        <position position="217"/>
    </location>
    <ligand>
        <name>FMN</name>
        <dbReference type="ChEBI" id="CHEBI:58210"/>
    </ligand>
</feature>
<comment type="subcellular location">
    <subcellularLocation>
        <location evidence="1 9">Cytoplasm</location>
    </subcellularLocation>
</comment>
<dbReference type="InterPro" id="IPR012135">
    <property type="entry name" value="Dihydroorotate_DH_1_2"/>
</dbReference>
<dbReference type="InterPro" id="IPR050074">
    <property type="entry name" value="DHO_dehydrogenase"/>
</dbReference>
<dbReference type="Pfam" id="PF01180">
    <property type="entry name" value="DHO_dh"/>
    <property type="match status" value="1"/>
</dbReference>
<feature type="binding site" evidence="9">
    <location>
        <begin position="193"/>
        <end position="194"/>
    </location>
    <ligand>
        <name>substrate</name>
    </ligand>
</feature>
<protein>
    <recommendedName>
        <fullName evidence="9">Dihydroorotate dehydrogenase</fullName>
        <shortName evidence="9">DHOD</shortName>
        <shortName evidence="9">DHODase</shortName>
        <shortName evidence="9">DHOdehase</shortName>
        <ecNumber evidence="9">1.3.-.-</ecNumber>
    </recommendedName>
</protein>
<comment type="cofactor">
    <cofactor evidence="9">
        <name>FMN</name>
        <dbReference type="ChEBI" id="CHEBI:58210"/>
    </cofactor>
    <text evidence="9">Binds 1 FMN per subunit.</text>
</comment>
<dbReference type="Gene3D" id="3.20.20.70">
    <property type="entry name" value="Aldolase class I"/>
    <property type="match status" value="1"/>
</dbReference>
<sequence length="309" mass="32129">MADLSVARGRLVLANPILTAAGCGGYGTELAAAVALERLGAHVVKSLTTVATEGNPAPRLAPVPGGMVNSVGLAGPGIDRWLAETWPSLADARIPVALSVWGRQPRDYGETVRRAARIAPSLVYIELNLSCPNLEADRALFAHDPNATARVVGAVRDEVATPILVKLSANTDRIVDVAHAAVAAGADGLVAINTLFAQWYDDGREALGTARGGGLSGRAVQPIALRAVADLRAALPTVPIIGVGGVATADDVERFVRAGADAVQIGTALFVDPRRPVLVLAEIERRLARSGVDSWDRYARALRRQGGSG</sequence>
<dbReference type="InterPro" id="IPR001295">
    <property type="entry name" value="Dihydroorotate_DH_CS"/>
</dbReference>
<dbReference type="STRING" id="525909.Afer_1698"/>
<feature type="binding site" evidence="9">
    <location>
        <begin position="69"/>
        <end position="73"/>
    </location>
    <ligand>
        <name>substrate</name>
    </ligand>
</feature>
<dbReference type="eggNOG" id="COG0167">
    <property type="taxonomic scope" value="Bacteria"/>
</dbReference>
<feature type="binding site" evidence="9">
    <location>
        <position position="45"/>
    </location>
    <ligand>
        <name>substrate</name>
    </ligand>
</feature>
<proteinExistence type="inferred from homology"/>
<dbReference type="PANTHER" id="PTHR48109:SF1">
    <property type="entry name" value="DIHYDROOROTATE DEHYDROGENASE (FUMARATE)"/>
    <property type="match status" value="1"/>
</dbReference>
<name>C7M0V6_ACIFD</name>
<dbReference type="RefSeq" id="WP_015799093.1">
    <property type="nucleotide sequence ID" value="NC_013124.1"/>
</dbReference>
<comment type="function">
    <text evidence="9">Catalyzes the conversion of dihydroorotate to orotate.</text>
</comment>
<dbReference type="GO" id="GO:0044205">
    <property type="term" value="P:'de novo' UMP biosynthetic process"/>
    <property type="evidence" value="ECO:0007669"/>
    <property type="project" value="UniProtKB-UniRule"/>
</dbReference>
<keyword evidence="8 9" id="KW-0560">Oxidoreductase</keyword>
<accession>C7M0V6</accession>
<evidence type="ECO:0000256" key="1">
    <source>
        <dbReference type="ARBA" id="ARBA00004496"/>
    </source>
</evidence>
<feature type="binding site" evidence="9">
    <location>
        <begin position="244"/>
        <end position="245"/>
    </location>
    <ligand>
        <name>FMN</name>
        <dbReference type="ChEBI" id="CHEBI:58210"/>
    </ligand>
</feature>
<dbReference type="PIRSF" id="PIRSF000164">
    <property type="entry name" value="DHO_oxidase"/>
    <property type="match status" value="1"/>
</dbReference>
<evidence type="ECO:0000256" key="2">
    <source>
        <dbReference type="ARBA" id="ARBA00004725"/>
    </source>
</evidence>
<evidence type="ECO:0000256" key="5">
    <source>
        <dbReference type="ARBA" id="ARBA00022630"/>
    </source>
</evidence>
<comment type="similarity">
    <text evidence="3 9">Belongs to the dihydroorotate dehydrogenase family. Type 1 subfamily.</text>
</comment>
<dbReference type="PROSITE" id="PS00912">
    <property type="entry name" value="DHODEHASE_2"/>
    <property type="match status" value="1"/>
</dbReference>
<keyword evidence="12" id="KW-1185">Reference proteome</keyword>
<feature type="binding site" evidence="9">
    <location>
        <begin position="45"/>
        <end position="46"/>
    </location>
    <ligand>
        <name>FMN</name>
        <dbReference type="ChEBI" id="CHEBI:58210"/>
    </ligand>
</feature>
<feature type="active site" description="Nucleophile" evidence="9">
    <location>
        <position position="131"/>
    </location>
</feature>
<feature type="binding site" evidence="9">
    <location>
        <begin position="266"/>
        <end position="267"/>
    </location>
    <ligand>
        <name>FMN</name>
        <dbReference type="ChEBI" id="CHEBI:58210"/>
    </ligand>
</feature>
<dbReference type="GO" id="GO:0005737">
    <property type="term" value="C:cytoplasm"/>
    <property type="evidence" value="ECO:0007669"/>
    <property type="project" value="UniProtKB-SubCell"/>
</dbReference>
<organism evidence="11 12">
    <name type="scientific">Acidimicrobium ferrooxidans (strain DSM 10331 / JCM 15462 / NBRC 103882 / ICP)</name>
    <dbReference type="NCBI Taxonomy" id="525909"/>
    <lineage>
        <taxon>Bacteria</taxon>
        <taxon>Bacillati</taxon>
        <taxon>Actinomycetota</taxon>
        <taxon>Acidimicrobiia</taxon>
        <taxon>Acidimicrobiales</taxon>
        <taxon>Acidimicrobiaceae</taxon>
        <taxon>Acidimicrobium</taxon>
    </lineage>
</organism>
<evidence type="ECO:0000256" key="6">
    <source>
        <dbReference type="ARBA" id="ARBA00022643"/>
    </source>
</evidence>
<dbReference type="PANTHER" id="PTHR48109">
    <property type="entry name" value="DIHYDROOROTATE DEHYDROGENASE (QUINONE), MITOCHONDRIAL-RELATED"/>
    <property type="match status" value="1"/>
</dbReference>
<dbReference type="EC" id="1.3.-.-" evidence="9"/>
<evidence type="ECO:0000256" key="8">
    <source>
        <dbReference type="ARBA" id="ARBA00023002"/>
    </source>
</evidence>
<evidence type="ECO:0000256" key="7">
    <source>
        <dbReference type="ARBA" id="ARBA00022975"/>
    </source>
</evidence>
<dbReference type="GO" id="GO:0004152">
    <property type="term" value="F:dihydroorotate dehydrogenase activity"/>
    <property type="evidence" value="ECO:0007669"/>
    <property type="project" value="UniProtKB-UniRule"/>
</dbReference>
<keyword evidence="6 9" id="KW-0288">FMN</keyword>
<dbReference type="HAMAP" id="MF_00224">
    <property type="entry name" value="DHO_dh_type1"/>
    <property type="match status" value="1"/>
</dbReference>
<evidence type="ECO:0000256" key="9">
    <source>
        <dbReference type="HAMAP-Rule" id="MF_00224"/>
    </source>
</evidence>
<evidence type="ECO:0000259" key="10">
    <source>
        <dbReference type="Pfam" id="PF01180"/>
    </source>
</evidence>
<dbReference type="KEGG" id="afo:Afer_1698"/>
<feature type="domain" description="Dihydroorotate dehydrogenase catalytic" evidence="10">
    <location>
        <begin position="12"/>
        <end position="287"/>
    </location>
</feature>
<feature type="binding site" evidence="9">
    <location>
        <position position="128"/>
    </location>
    <ligand>
        <name>FMN</name>
        <dbReference type="ChEBI" id="CHEBI:58210"/>
    </ligand>
</feature>
<dbReference type="AlphaFoldDB" id="C7M0V6"/>
<dbReference type="SUPFAM" id="SSF51395">
    <property type="entry name" value="FMN-linked oxidoreductases"/>
    <property type="match status" value="1"/>
</dbReference>
<keyword evidence="5 9" id="KW-0285">Flavoprotein</keyword>
<evidence type="ECO:0000313" key="11">
    <source>
        <dbReference type="EMBL" id="ACU54614.1"/>
    </source>
</evidence>
<comment type="caution">
    <text evidence="9">Lacks conserved residue(s) required for the propagation of feature annotation.</text>
</comment>
<dbReference type="HOGENOM" id="CLU_042042_0_1_11"/>
<feature type="binding site" evidence="9">
    <location>
        <position position="166"/>
    </location>
    <ligand>
        <name>FMN</name>
        <dbReference type="ChEBI" id="CHEBI:58210"/>
    </ligand>
</feature>
<dbReference type="InterPro" id="IPR024920">
    <property type="entry name" value="Dihydroorotate_DH_1"/>
</dbReference>
<dbReference type="OrthoDB" id="9794954at2"/>
<keyword evidence="7 9" id="KW-0665">Pyrimidine biosynthesis</keyword>
<dbReference type="Proteomes" id="UP000000771">
    <property type="component" value="Chromosome"/>
</dbReference>
<feature type="binding site" evidence="9">
    <location>
        <position position="128"/>
    </location>
    <ligand>
        <name>substrate</name>
    </ligand>
</feature>